<keyword evidence="3 5" id="KW-0347">Helicase</keyword>
<dbReference type="InterPro" id="IPR039904">
    <property type="entry name" value="TRANK1"/>
</dbReference>
<dbReference type="RefSeq" id="XP_014537435.1">
    <property type="nucleotide sequence ID" value="XM_014681949.1"/>
</dbReference>
<evidence type="ECO:0000256" key="2">
    <source>
        <dbReference type="ARBA" id="ARBA00022801"/>
    </source>
</evidence>
<dbReference type="GO" id="GO:0005524">
    <property type="term" value="F:ATP binding"/>
    <property type="evidence" value="ECO:0007669"/>
    <property type="project" value="UniProtKB-UniRule"/>
</dbReference>
<feature type="domain" description="UvrD-like helicase ATP-binding" evidence="6">
    <location>
        <begin position="534"/>
        <end position="887"/>
    </location>
</feature>
<dbReference type="VEuPathDB" id="FungiDB:PDIP_17440"/>
<name>A0A7T6XQR3_PENDI</name>
<keyword evidence="1 5" id="KW-0547">Nucleotide-binding</keyword>
<dbReference type="GeneID" id="26230067"/>
<keyword evidence="4 5" id="KW-0067">ATP-binding</keyword>
<dbReference type="SUPFAM" id="SSF52540">
    <property type="entry name" value="P-loop containing nucleoside triphosphate hydrolases"/>
    <property type="match status" value="1"/>
</dbReference>
<evidence type="ECO:0000256" key="1">
    <source>
        <dbReference type="ARBA" id="ARBA00022741"/>
    </source>
</evidence>
<dbReference type="KEGG" id="pdp:PDIP_17440"/>
<accession>A0A7T6XQR3</accession>
<protein>
    <submittedName>
        <fullName evidence="7">TPR and ankyrin repeat-containing protein 1</fullName>
    </submittedName>
</protein>
<dbReference type="Gene3D" id="1.25.40.10">
    <property type="entry name" value="Tetratricopeptide repeat domain"/>
    <property type="match status" value="1"/>
</dbReference>
<dbReference type="Pfam" id="PF00580">
    <property type="entry name" value="UvrD-helicase"/>
    <property type="match status" value="1"/>
</dbReference>
<evidence type="ECO:0000256" key="3">
    <source>
        <dbReference type="ARBA" id="ARBA00022806"/>
    </source>
</evidence>
<reference evidence="7 8" key="1">
    <citation type="submission" date="2020-08" db="EMBL/GenBank/DDBJ databases">
        <title>The completed genome sequence of the pathogenic ascomycete fungus Penicillium digitatum.</title>
        <authorList>
            <person name="Wang M."/>
        </authorList>
    </citation>
    <scope>NUCLEOTIDE SEQUENCE [LARGE SCALE GENOMIC DNA]</scope>
    <source>
        <strain evidence="7 8">PdW03</strain>
    </source>
</reference>
<dbReference type="InterPro" id="IPR011990">
    <property type="entry name" value="TPR-like_helical_dom_sf"/>
</dbReference>
<evidence type="ECO:0000259" key="6">
    <source>
        <dbReference type="PROSITE" id="PS51198"/>
    </source>
</evidence>
<feature type="binding site" evidence="5">
    <location>
        <begin position="555"/>
        <end position="562"/>
    </location>
    <ligand>
        <name>ATP</name>
        <dbReference type="ChEBI" id="CHEBI:30616"/>
    </ligand>
</feature>
<dbReference type="Gene3D" id="3.40.50.300">
    <property type="entry name" value="P-loop containing nucleotide triphosphate hydrolases"/>
    <property type="match status" value="2"/>
</dbReference>
<dbReference type="EMBL" id="CP060777">
    <property type="protein sequence ID" value="QQK45347.1"/>
    <property type="molecule type" value="Genomic_DNA"/>
</dbReference>
<keyword evidence="2 5" id="KW-0378">Hydrolase</keyword>
<gene>
    <name evidence="7" type="ORF">Pdw03_0245</name>
</gene>
<evidence type="ECO:0000313" key="8">
    <source>
        <dbReference type="Proteomes" id="UP000595662"/>
    </source>
</evidence>
<dbReference type="GO" id="GO:0004386">
    <property type="term" value="F:helicase activity"/>
    <property type="evidence" value="ECO:0007669"/>
    <property type="project" value="UniProtKB-UniRule"/>
</dbReference>
<evidence type="ECO:0000256" key="4">
    <source>
        <dbReference type="ARBA" id="ARBA00022840"/>
    </source>
</evidence>
<dbReference type="InterPro" id="IPR027417">
    <property type="entry name" value="P-loop_NTPase"/>
</dbReference>
<dbReference type="PANTHER" id="PTHR21529:SF4">
    <property type="entry name" value="TPR AND ANKYRIN REPEAT-CONTAINING PROTEIN 1"/>
    <property type="match status" value="1"/>
</dbReference>
<dbReference type="GO" id="GO:0016787">
    <property type="term" value="F:hydrolase activity"/>
    <property type="evidence" value="ECO:0007669"/>
    <property type="project" value="UniProtKB-UniRule"/>
</dbReference>
<dbReference type="SUPFAM" id="SSF48452">
    <property type="entry name" value="TPR-like"/>
    <property type="match status" value="1"/>
</dbReference>
<dbReference type="PANTHER" id="PTHR21529">
    <property type="entry name" value="MAMMARY TURMOR VIRUS RECEPTOR HOMOLOG 1, 2 MTVR1, 2"/>
    <property type="match status" value="1"/>
</dbReference>
<evidence type="ECO:0000313" key="7">
    <source>
        <dbReference type="EMBL" id="QQK45347.1"/>
    </source>
</evidence>
<dbReference type="PROSITE" id="PS51198">
    <property type="entry name" value="UVRD_HELICASE_ATP_BIND"/>
    <property type="match status" value="1"/>
</dbReference>
<dbReference type="Proteomes" id="UP000595662">
    <property type="component" value="Chromosome 4"/>
</dbReference>
<sequence>MASSKTPWTSILLQEKPGLHEYNHVLSNVEKYYTRLEKAMQDGSIHDQLVLKQDQTHSRLLTSFKILRAKQLPGPVAEEIFKAMVLPFLHENVFSPTQMTQLIGSALPLITKKPSQFLRDLTKTLLSSQDLFDHLVANENYTVVLKDWLLAKRNHLPLVLSRQVGDRLITMCKACSADHGTEAIEESWDIAQKLMESINSLIDTSYEEELKQTHVENLPPLESMRVLDRDEKKLTLSQQDPEKESKKEFKVSGDIVQRMSHFSIQPPMSARGLTHAAENLKTEIIPALMRTALESFPCRICLDRLTSGRLTGTLASSTDQPSDRTIAPGGGLDIFGQRVGLWKVLLSDIAFKNLKKLVREGEFGEVEQKLRDLASGEWKGKDLSHRVGSKQQKKRMQVPILEASASATVSILWQVDVGFYDELPWVQQQIVKVWQIVTSEEELEIAIEQILLIQESYTVELAQLCLERPVQQYDGTWTPRQFDNVRETGSSQMRSIASSKASPVLVEMSNKFYNLTEPFLKSIVDENDAEEFPFDLSPEELEIVRHFSTSSLILGRSGTGKTTCLLFKMLAKHKARQSASDGQQARQLLLTRSSYLASKLQTYAKSLIDAQSKSPSTEEDIDSDLKPISFFALKNSHFPVVCTYDEFLGLLESTIRMADRKDFLRDINPSRTKILDPQVGDMPRVIDFSIFKTEYWGSLSGLAPPSCSPELLFAEIMGVIKGSSNTAKSLKPLCRAEYVKKNAKASPAFTSEVEREKVFGAFERYEKQKRLREEIDELDRVSAMLKSLRDNRGLATQIQRCFEEIYVDEIQDLRCLDIVLLLGCLSDARGIHLAGDTAQCISKDSVFRFPEIKALFYEYYEVIAKELNQPSLAKPVQFSLAKNYRSHQGILSFASWVMQLLWHGFPETIDKLDPEIGYIGGPKPILFAGFDSSILSAKMIGLVKLNDKVADFGAEQVILVRDNMSKDKLQTQIGEIALVLTILESKGMEFDDVLVYDFFGSSGLGSNYRCLHMLVQAARVQFDSQKHAASFVLRTQGTSLPSLPIYLANIDDKSLYVAVTRARKQLWFMEPQENSIDPILKTLSQSNSLELAEFVKQKDPNVASKVMVLRAGGSVDPERWLKRAAHLLHRKSFAEAMFCYKKANDSRGMTHSQACLHEQEGRSHRAAGDTEKFTACYEKAIALFLEIGLIAEAAMCYEGLGQFGKVAEIWKDHEQYQKAASFYEKGNLFTEASECYHYCGQHEAAIEVLRRGDQFDELVTYANRNREYLSEPTLLRYSRLCNILLKQGRVSARLRAITINMLGSDVCKIAFFKEFEIWDQLRALYSSKSRWFEYYDLSVAVGDIPVAMSTLLVHKLMPVVDKPVVEKLFNYSMVEILHAHRDLIPGKPERDGLLKSVKSTYLEKLGAQWKTLLLLIDDFDDIDLPASVKHLDKGLLKDIFCLFVIAFEPTVLTRQKIEHLPMDIVIRVGELLQEFYARNQYSLTCLAMSCGIFTNPKQENQTILLHWSPLRTYTATPIDGSSSENLLDIAKDFIQDKFAAVLTQFHENASSLVKKDFPPTCFHQLYKGFCSKLKATECFWGHDKPTAEFAISKLNCLLAVAEVFARLTPIYYQRVMGEAFSKTFLGRRRTWIQSIQEELVIVSSLEQSSTAIANLRSNLQSNPEFAATAYCLEDLLFYRMNKEWSSMGSLSSSLEKVQEAQILGPHPATRFQRALVMNMDRSMPPRPKRSGHPLALPLTALNAAERIRSAVARRHAQDFHNGVSAFVQCLEKTPKSSLGSLHAVLSVLEFAATYILCIANPGRGIVIPWSWALQHLSTIMQSPAKDYGFKDREIRVQTTDLMKIVTSFCSLMEQVESALTNGILRFQGLGRSNLPIPIVKRRCTELLTTVNLNLNHWPKQPIGFKEMEKVVNKTLRSTLIPPGMTLEFSNSDRFRQSCIREYAAYNHKDELCVITLDDRKSAPLFLRSFTQGNAKFAQLSDILQVSRIAENPLCMGLEEDWQIDEYTGYELDMIINLQRRWRQVMKVLENNRCREQTREGKLVQHFHEVCTRRMSILPAASWSTRDRIHMRRVIFTDGVKIAIALDNVLDSFRQLKGRWRQQFDSNWSTAKLEELSVIRGRILPIDGQLEYITEHWSPKGIEEGMMTVPAQDLGSSAREAQRALWAVQREIEIIRCQVEIIAKSAAN</sequence>
<proteinExistence type="predicted"/>
<evidence type="ECO:0000256" key="5">
    <source>
        <dbReference type="PROSITE-ProRule" id="PRU00560"/>
    </source>
</evidence>
<organism evidence="7 8">
    <name type="scientific">Penicillium digitatum</name>
    <name type="common">Green mold</name>
    <dbReference type="NCBI Taxonomy" id="36651"/>
    <lineage>
        <taxon>Eukaryota</taxon>
        <taxon>Fungi</taxon>
        <taxon>Dikarya</taxon>
        <taxon>Ascomycota</taxon>
        <taxon>Pezizomycotina</taxon>
        <taxon>Eurotiomycetes</taxon>
        <taxon>Eurotiomycetidae</taxon>
        <taxon>Eurotiales</taxon>
        <taxon>Aspergillaceae</taxon>
        <taxon>Penicillium</taxon>
    </lineage>
</organism>
<dbReference type="InterPro" id="IPR014016">
    <property type="entry name" value="UvrD-like_ATP-bd"/>
</dbReference>